<dbReference type="InterPro" id="IPR045107">
    <property type="entry name" value="SAC3/GANP/THP3"/>
</dbReference>
<dbReference type="Gene3D" id="1.25.40.990">
    <property type="match status" value="1"/>
</dbReference>
<dbReference type="PANTHER" id="PTHR12436">
    <property type="entry name" value="80 KDA MCM3-ASSOCIATED PROTEIN"/>
    <property type="match status" value="1"/>
</dbReference>
<evidence type="ECO:0000259" key="1">
    <source>
        <dbReference type="Pfam" id="PF03399"/>
    </source>
</evidence>
<dbReference type="GO" id="GO:0005737">
    <property type="term" value="C:cytoplasm"/>
    <property type="evidence" value="ECO:0007669"/>
    <property type="project" value="TreeGrafter"/>
</dbReference>
<feature type="domain" description="SAC3/GANP/THP3 conserved" evidence="1">
    <location>
        <begin position="29"/>
        <end position="293"/>
    </location>
</feature>
<dbReference type="OMA" id="YETESCI"/>
<dbReference type="HOGENOM" id="CLU_036727_0_0_1"/>
<dbReference type="AlphaFoldDB" id="S7XUG5"/>
<dbReference type="InParanoid" id="S7XUG5"/>
<dbReference type="GO" id="GO:0070390">
    <property type="term" value="C:transcription export complex 2"/>
    <property type="evidence" value="ECO:0007669"/>
    <property type="project" value="TreeGrafter"/>
</dbReference>
<dbReference type="InterPro" id="IPR005062">
    <property type="entry name" value="SAC3/GANP/THP3_conserved"/>
</dbReference>
<gene>
    <name evidence="2" type="ORF">SLOPH_1602</name>
</gene>
<dbReference type="Proteomes" id="UP000014978">
    <property type="component" value="Unassembled WGS sequence"/>
</dbReference>
<dbReference type="EMBL" id="ATCN01000203">
    <property type="protein sequence ID" value="EPR79553.1"/>
    <property type="molecule type" value="Genomic_DNA"/>
</dbReference>
<protein>
    <submittedName>
        <fullName evidence="2">Sac3/GANP protein</fullName>
    </submittedName>
</protein>
<dbReference type="STRING" id="1358809.S7XUG5"/>
<dbReference type="VEuPathDB" id="MicrosporidiaDB:SLOPH_1602"/>
<evidence type="ECO:0000313" key="3">
    <source>
        <dbReference type="Proteomes" id="UP000014978"/>
    </source>
</evidence>
<organism evidence="2 3">
    <name type="scientific">Spraguea lophii (strain 42_110)</name>
    <name type="common">Microsporidian parasite</name>
    <dbReference type="NCBI Taxonomy" id="1358809"/>
    <lineage>
        <taxon>Eukaryota</taxon>
        <taxon>Fungi</taxon>
        <taxon>Fungi incertae sedis</taxon>
        <taxon>Microsporidia</taxon>
        <taxon>Spragueidae</taxon>
        <taxon>Spraguea</taxon>
    </lineage>
</organism>
<proteinExistence type="predicted"/>
<sequence length="372" mass="44778">MDLEQEYKKHLQRRQNITETDSLGTCETFCPIFEEITRRLNKDVSIFEKDIFIKKYQRSYAGKAKALPEDLRPIGVLRKTLDYLFSLLTTTEDIVALYFFIADRTRAIRVDISTQGLECDETIRIYEEISRFHILFNFILYDNPNFELFLNTDQLKKTIISLLDLYDKRRKKNFNCNKLTKEEQEFYSYHILLNLEDNSVYFTLENFKEYEIIQEVLKMYIAVQQNNIYKVFRCFRNFSFFHSCVFLSSLKKIQNRSYSTLFHSFAEKIDIKYIQNMLMIGNNEIKNFLIRDGTIIEDNKIDFKIKERKGKEIKHEYEKYNFIEEKMPYNLMKSLKEGPIDFFVQKEVIHSLIQKIIVIVKQQNKKIENKII</sequence>
<name>S7XUG5_SPRLO</name>
<dbReference type="GO" id="GO:0006406">
    <property type="term" value="P:mRNA export from nucleus"/>
    <property type="evidence" value="ECO:0007669"/>
    <property type="project" value="TreeGrafter"/>
</dbReference>
<accession>S7XUG5</accession>
<dbReference type="PANTHER" id="PTHR12436:SF3">
    <property type="entry name" value="GERMINAL-CENTER ASSOCIATED NUCLEAR PROTEIN"/>
    <property type="match status" value="1"/>
</dbReference>
<feature type="non-terminal residue" evidence="2">
    <location>
        <position position="372"/>
    </location>
</feature>
<dbReference type="Pfam" id="PF03399">
    <property type="entry name" value="SAC3_GANP"/>
    <property type="match status" value="1"/>
</dbReference>
<evidence type="ECO:0000313" key="2">
    <source>
        <dbReference type="EMBL" id="EPR79553.1"/>
    </source>
</evidence>
<reference evidence="3" key="1">
    <citation type="journal article" date="2013" name="PLoS Genet.">
        <title>The genome of Spraguea lophii and the basis of host-microsporidian interactions.</title>
        <authorList>
            <person name="Campbell S.E."/>
            <person name="Williams T.A."/>
            <person name="Yousuf A."/>
            <person name="Soanes D.M."/>
            <person name="Paszkiewicz K.H."/>
            <person name="Williams B.A.P."/>
        </authorList>
    </citation>
    <scope>NUCLEOTIDE SEQUENCE [LARGE SCALE GENOMIC DNA]</scope>
    <source>
        <strain evidence="3">42_110</strain>
    </source>
</reference>
<keyword evidence="3" id="KW-1185">Reference proteome</keyword>
<dbReference type="OrthoDB" id="264795at2759"/>
<comment type="caution">
    <text evidence="2">The sequence shown here is derived from an EMBL/GenBank/DDBJ whole genome shotgun (WGS) entry which is preliminary data.</text>
</comment>